<evidence type="ECO:0000313" key="3">
    <source>
        <dbReference type="Proteomes" id="UP001412239"/>
    </source>
</evidence>
<organism evidence="2 3">
    <name type="scientific">Tuber aestivum</name>
    <name type="common">summer truffle</name>
    <dbReference type="NCBI Taxonomy" id="59557"/>
    <lineage>
        <taxon>Eukaryota</taxon>
        <taxon>Fungi</taxon>
        <taxon>Dikarya</taxon>
        <taxon>Ascomycota</taxon>
        <taxon>Pezizomycotina</taxon>
        <taxon>Pezizomycetes</taxon>
        <taxon>Pezizales</taxon>
        <taxon>Tuberaceae</taxon>
        <taxon>Tuber</taxon>
    </lineage>
</organism>
<dbReference type="Proteomes" id="UP001412239">
    <property type="component" value="Unassembled WGS sequence"/>
</dbReference>
<evidence type="ECO:0000256" key="1">
    <source>
        <dbReference type="SAM" id="SignalP"/>
    </source>
</evidence>
<proteinExistence type="predicted"/>
<feature type="chain" id="PRO_5012629486" description="NADH:ubiquinone oxidoreductase intermediate-associated protein 30 domain-containing protein" evidence="1">
    <location>
        <begin position="18"/>
        <end position="345"/>
    </location>
</feature>
<reference evidence="2" key="1">
    <citation type="submission" date="2015-10" db="EMBL/GenBank/DDBJ databases">
        <authorList>
            <person name="Regsiter A."/>
            <person name="william w."/>
        </authorList>
    </citation>
    <scope>NUCLEOTIDE SEQUENCE</scope>
    <source>
        <strain evidence="2">Montdore</strain>
    </source>
</reference>
<evidence type="ECO:0008006" key="4">
    <source>
        <dbReference type="Google" id="ProtNLM"/>
    </source>
</evidence>
<keyword evidence="3" id="KW-1185">Reference proteome</keyword>
<dbReference type="EMBL" id="LN891060">
    <property type="protein sequence ID" value="CUS10037.1"/>
    <property type="molecule type" value="Genomic_DNA"/>
</dbReference>
<gene>
    <name evidence="2" type="ORF">GSTUAT00005883001</name>
</gene>
<feature type="signal peptide" evidence="1">
    <location>
        <begin position="1"/>
        <end position="17"/>
    </location>
</feature>
<sequence length="345" mass="37653">MRLTLLAVFCFATACSARVVRSEPCTTSTATYTHRNTSQLRASPSTLESEPETVAIATVTEIVTQTTTIIQTKTPAIPCPAVSTGVLSFDDLPTRGVSPMPLVYKNFTFISPAWQYYTYTSTPPQTPLYRAIPASSRPNALTAHSEGFLSIGAIDQSFSFDLLSAKIFAFTNDGDGDPLHLQFELVHRDGGVESVWRTTENGFVSGRNSTLVEFGKGDAGRWVDLIEVKLAAWEKFDNATGEGNGAVLVLDDIEHFKRYSGGEVDEGVLFYRLVLNIGNIPKPKTRISPSVATHEENLGQLITEPSSASVREARPATDQKQILTREGAGGREKIRIIYNPPGTYQ</sequence>
<dbReference type="AlphaFoldDB" id="A0A292PU99"/>
<dbReference type="PROSITE" id="PS51257">
    <property type="entry name" value="PROKAR_LIPOPROTEIN"/>
    <property type="match status" value="1"/>
</dbReference>
<evidence type="ECO:0000313" key="2">
    <source>
        <dbReference type="EMBL" id="CUS10037.1"/>
    </source>
</evidence>
<name>A0A292PU99_9PEZI</name>
<keyword evidence="1" id="KW-0732">Signal</keyword>
<protein>
    <recommendedName>
        <fullName evidence="4">NADH:ubiquinone oxidoreductase intermediate-associated protein 30 domain-containing protein</fullName>
    </recommendedName>
</protein>
<accession>A0A292PU99</accession>